<reference evidence="2" key="1">
    <citation type="submission" date="2020-04" db="EMBL/GenBank/DDBJ databases">
        <authorList>
            <person name="Chiriac C."/>
            <person name="Salcher M."/>
            <person name="Ghai R."/>
            <person name="Kavagutti S V."/>
        </authorList>
    </citation>
    <scope>NUCLEOTIDE SEQUENCE</scope>
</reference>
<feature type="compositionally biased region" description="Low complexity" evidence="1">
    <location>
        <begin position="1"/>
        <end position="18"/>
    </location>
</feature>
<accession>A0A6J5NBL3</accession>
<gene>
    <name evidence="2" type="ORF">UFOVP665_70</name>
</gene>
<dbReference type="EMBL" id="LR796640">
    <property type="protein sequence ID" value="CAB4156489.1"/>
    <property type="molecule type" value="Genomic_DNA"/>
</dbReference>
<evidence type="ECO:0008006" key="3">
    <source>
        <dbReference type="Google" id="ProtNLM"/>
    </source>
</evidence>
<proteinExistence type="predicted"/>
<feature type="region of interest" description="Disordered" evidence="1">
    <location>
        <begin position="1"/>
        <end position="22"/>
    </location>
</feature>
<sequence>MTNESTHSSTTPTHSSTSNGPHVYLVTKTDEADAITNTGPHVYLVLSALNSVPPIAEADMKEHTEGLNLHLALSGEEKQLPVAQATQAQPFKMLISYHYYKKVDIAAVLAKFPTRPMVFADSGAFSAYSQGADVKVADYAAWLKQWESLFTTYVNLDVIRDAKATAVNQRYLENQGLNPMPVVHTGTDLKVLDDMAKNYGYIALGGMVGVPGPTALKWTATCFKRVEGKDTVFHGFGQTRNDIIQALPWFSVDSSSWGMGHRFGRLAVWTGRKFETCGVGDAQSIYKLAPFIRKYGGDPEDIADRSRYHRTKIIPVAANSWRAYEQFLRKKHGAVPLPTRASKLHHYRGTVDDTKSQGDKGLHLHLAEGSIDNLLTAAKGETE</sequence>
<protein>
    <recommendedName>
        <fullName evidence="3">Queuine tRNA-ribosyltransferase</fullName>
    </recommendedName>
</protein>
<evidence type="ECO:0000313" key="2">
    <source>
        <dbReference type="EMBL" id="CAB4156489.1"/>
    </source>
</evidence>
<organism evidence="2">
    <name type="scientific">uncultured Caudovirales phage</name>
    <dbReference type="NCBI Taxonomy" id="2100421"/>
    <lineage>
        <taxon>Viruses</taxon>
        <taxon>Duplodnaviria</taxon>
        <taxon>Heunggongvirae</taxon>
        <taxon>Uroviricota</taxon>
        <taxon>Caudoviricetes</taxon>
        <taxon>Peduoviridae</taxon>
        <taxon>Maltschvirus</taxon>
        <taxon>Maltschvirus maltsch</taxon>
    </lineage>
</organism>
<evidence type="ECO:0000256" key="1">
    <source>
        <dbReference type="SAM" id="MobiDB-lite"/>
    </source>
</evidence>
<name>A0A6J5NBL3_9CAUD</name>